<dbReference type="HOGENOM" id="CLU_1831750_0_0_11"/>
<feature type="domain" description="RlpA-like protein double-psi beta-barrel" evidence="2">
    <location>
        <begin position="65"/>
        <end position="134"/>
    </location>
</feature>
<dbReference type="AlphaFoldDB" id="D3FEZ1"/>
<sequence length="140" mass="15016" precursor="true">MYPSVVRRRLLAALVLSGLAAVAFATGLSLARGEPAEADRTFVQGDQTLREAGWQHDLASRFDDYGQELACGGTLAPDQLGVASRTLPCGTIVTFTYRGRTVQVPVIDRGPWIDGREWDLTGAAAEALGFPGLAVVTWRL</sequence>
<protein>
    <submittedName>
        <fullName evidence="3">Rare lipoprotein A</fullName>
    </submittedName>
</protein>
<dbReference type="InterPro" id="IPR036908">
    <property type="entry name" value="RlpA-like_sf"/>
</dbReference>
<dbReference type="Pfam" id="PF03330">
    <property type="entry name" value="DPBB_1"/>
    <property type="match status" value="1"/>
</dbReference>
<feature type="chain" id="PRO_5039315167" evidence="1">
    <location>
        <begin position="26"/>
        <end position="140"/>
    </location>
</feature>
<dbReference type="OrthoDB" id="9779128at2"/>
<dbReference type="eggNOG" id="COG0797">
    <property type="taxonomic scope" value="Bacteria"/>
</dbReference>
<evidence type="ECO:0000313" key="3">
    <source>
        <dbReference type="EMBL" id="ADB51708.1"/>
    </source>
</evidence>
<evidence type="ECO:0000256" key="1">
    <source>
        <dbReference type="SAM" id="SignalP"/>
    </source>
</evidence>
<dbReference type="Gene3D" id="2.40.40.10">
    <property type="entry name" value="RlpA-like domain"/>
    <property type="match status" value="1"/>
</dbReference>
<dbReference type="InterPro" id="IPR009009">
    <property type="entry name" value="RlpA-like_DPBB"/>
</dbReference>
<proteinExistence type="predicted"/>
<reference evidence="4" key="2">
    <citation type="submission" date="2010-01" db="EMBL/GenBank/DDBJ databases">
        <title>The complete genome of Conexibacter woesei DSM 14684.</title>
        <authorList>
            <consortium name="US DOE Joint Genome Institute (JGI-PGF)"/>
            <person name="Lucas S."/>
            <person name="Copeland A."/>
            <person name="Lapidus A."/>
            <person name="Glavina del Rio T."/>
            <person name="Dalin E."/>
            <person name="Tice H."/>
            <person name="Bruce D."/>
            <person name="Goodwin L."/>
            <person name="Pitluck S."/>
            <person name="Kyrpides N."/>
            <person name="Mavromatis K."/>
            <person name="Ivanova N."/>
            <person name="Mikhailova N."/>
            <person name="Chertkov O."/>
            <person name="Brettin T."/>
            <person name="Detter J.C."/>
            <person name="Han C."/>
            <person name="Larimer F."/>
            <person name="Land M."/>
            <person name="Hauser L."/>
            <person name="Markowitz V."/>
            <person name="Cheng J.-F."/>
            <person name="Hugenholtz P."/>
            <person name="Woyke T."/>
            <person name="Wu D."/>
            <person name="Pukall R."/>
            <person name="Steenblock K."/>
            <person name="Schneider S."/>
            <person name="Klenk H.-P."/>
            <person name="Eisen J.A."/>
        </authorList>
    </citation>
    <scope>NUCLEOTIDE SEQUENCE [LARGE SCALE GENOMIC DNA]</scope>
    <source>
        <strain evidence="4">DSM 14684 / CIP 108061 / JCM 11494 / NBRC 100937 / ID131577</strain>
    </source>
</reference>
<gene>
    <name evidence="3" type="ordered locus">Cwoe_3290</name>
</gene>
<keyword evidence="4" id="KW-1185">Reference proteome</keyword>
<dbReference type="CDD" id="cd22268">
    <property type="entry name" value="DPBB_RlpA-like"/>
    <property type="match status" value="1"/>
</dbReference>
<dbReference type="SUPFAM" id="SSF50685">
    <property type="entry name" value="Barwin-like endoglucanases"/>
    <property type="match status" value="1"/>
</dbReference>
<reference evidence="3 4" key="1">
    <citation type="journal article" date="2010" name="Stand. Genomic Sci.">
        <title>Complete genome sequence of Conexibacter woesei type strain (ID131577).</title>
        <authorList>
            <person name="Pukall R."/>
            <person name="Lapidus A."/>
            <person name="Glavina Del Rio T."/>
            <person name="Copeland A."/>
            <person name="Tice H."/>
            <person name="Cheng J.-F."/>
            <person name="Lucas S."/>
            <person name="Chen F."/>
            <person name="Nolan M."/>
            <person name="Bruce D."/>
            <person name="Goodwin L."/>
            <person name="Pitluck S."/>
            <person name="Mavromatis K."/>
            <person name="Ivanova N."/>
            <person name="Ovchinnikova G."/>
            <person name="Pati A."/>
            <person name="Chen A."/>
            <person name="Palaniappan K."/>
            <person name="Land M."/>
            <person name="Hauser L."/>
            <person name="Chang Y.-J."/>
            <person name="Jeffries C.D."/>
            <person name="Chain P."/>
            <person name="Meincke L."/>
            <person name="Sims D."/>
            <person name="Brettin T."/>
            <person name="Detter J.C."/>
            <person name="Rohde M."/>
            <person name="Goeker M."/>
            <person name="Bristow J."/>
            <person name="Eisen J.A."/>
            <person name="Markowitz V."/>
            <person name="Kyrpides N.C."/>
            <person name="Klenk H.-P."/>
            <person name="Hugenholtz P."/>
        </authorList>
    </citation>
    <scope>NUCLEOTIDE SEQUENCE [LARGE SCALE GENOMIC DNA]</scope>
    <source>
        <strain evidence="4">DSM 14684 / CIP 108061 / JCM 11494 / NBRC 100937 / ID131577</strain>
    </source>
</reference>
<dbReference type="EMBL" id="CP001854">
    <property type="protein sequence ID" value="ADB51708.1"/>
    <property type="molecule type" value="Genomic_DNA"/>
</dbReference>
<name>D3FEZ1_CONWI</name>
<evidence type="ECO:0000259" key="2">
    <source>
        <dbReference type="Pfam" id="PF03330"/>
    </source>
</evidence>
<feature type="signal peptide" evidence="1">
    <location>
        <begin position="1"/>
        <end position="25"/>
    </location>
</feature>
<evidence type="ECO:0000313" key="4">
    <source>
        <dbReference type="Proteomes" id="UP000008229"/>
    </source>
</evidence>
<organism evidence="3 4">
    <name type="scientific">Conexibacter woesei (strain DSM 14684 / CCUG 47730 / CIP 108061 / JCM 11494 / NBRC 100937 / ID131577)</name>
    <dbReference type="NCBI Taxonomy" id="469383"/>
    <lineage>
        <taxon>Bacteria</taxon>
        <taxon>Bacillati</taxon>
        <taxon>Actinomycetota</taxon>
        <taxon>Thermoleophilia</taxon>
        <taxon>Solirubrobacterales</taxon>
        <taxon>Conexibacteraceae</taxon>
        <taxon>Conexibacter</taxon>
    </lineage>
</organism>
<dbReference type="KEGG" id="cwo:Cwoe_3290"/>
<dbReference type="RefSeq" id="WP_012934759.1">
    <property type="nucleotide sequence ID" value="NC_013739.1"/>
</dbReference>
<dbReference type="Proteomes" id="UP000008229">
    <property type="component" value="Chromosome"/>
</dbReference>
<dbReference type="STRING" id="469383.Cwoe_3290"/>
<keyword evidence="3" id="KW-0449">Lipoprotein</keyword>
<accession>D3FEZ1</accession>
<keyword evidence="1" id="KW-0732">Signal</keyword>